<dbReference type="EMBL" id="JACCFP010000001">
    <property type="protein sequence ID" value="NYJ01911.1"/>
    <property type="molecule type" value="Genomic_DNA"/>
</dbReference>
<keyword evidence="2" id="KW-1185">Reference proteome</keyword>
<evidence type="ECO:0000313" key="1">
    <source>
        <dbReference type="EMBL" id="NYJ01911.1"/>
    </source>
</evidence>
<sequence>MGAKDWFVCYADGDVSSLLATRPEIDRAATEALIRRLFAGHTVVSAADGTLAEHASPDDDMVYAAVWPRMTIVCTSAVALDRPSDIDARFLAEGADRTVYVHAMHSVVDWFALGVWGPGGQLRRSLSLSGGNEELIEDVGEHLSFEQPFWAGEYPAIEDEEDEEYPFPFHPLELAEAALDNLFGFVFEGYEDMPDDDSADPFDITLAGFRLTAEARKRRLFGRG</sequence>
<dbReference type="AlphaFoldDB" id="A0A853C434"/>
<dbReference type="InterPro" id="IPR053847">
    <property type="entry name" value="DUF6928"/>
</dbReference>
<accession>A0A853C434</accession>
<dbReference type="Proteomes" id="UP000530424">
    <property type="component" value="Unassembled WGS sequence"/>
</dbReference>
<dbReference type="RefSeq" id="WP_179668338.1">
    <property type="nucleotide sequence ID" value="NZ_JACCFP010000001.1"/>
</dbReference>
<gene>
    <name evidence="1" type="ORF">HNR19_002609</name>
</gene>
<reference evidence="1 2" key="1">
    <citation type="submission" date="2020-07" db="EMBL/GenBank/DDBJ databases">
        <title>Sequencing the genomes of 1000 actinobacteria strains.</title>
        <authorList>
            <person name="Klenk H.-P."/>
        </authorList>
    </citation>
    <scope>NUCLEOTIDE SEQUENCE [LARGE SCALE GENOMIC DNA]</scope>
    <source>
        <strain evidence="1 2">DSM 103833</strain>
    </source>
</reference>
<dbReference type="Pfam" id="PF21997">
    <property type="entry name" value="DUF6928"/>
    <property type="match status" value="1"/>
</dbReference>
<evidence type="ECO:0000313" key="2">
    <source>
        <dbReference type="Proteomes" id="UP000530424"/>
    </source>
</evidence>
<proteinExistence type="predicted"/>
<organism evidence="1 2">
    <name type="scientific">Nocardioides thalensis</name>
    <dbReference type="NCBI Taxonomy" id="1914755"/>
    <lineage>
        <taxon>Bacteria</taxon>
        <taxon>Bacillati</taxon>
        <taxon>Actinomycetota</taxon>
        <taxon>Actinomycetes</taxon>
        <taxon>Propionibacteriales</taxon>
        <taxon>Nocardioidaceae</taxon>
        <taxon>Nocardioides</taxon>
    </lineage>
</organism>
<comment type="caution">
    <text evidence="1">The sequence shown here is derived from an EMBL/GenBank/DDBJ whole genome shotgun (WGS) entry which is preliminary data.</text>
</comment>
<name>A0A853C434_9ACTN</name>
<protein>
    <submittedName>
        <fullName evidence="1">Uncharacterized protein</fullName>
    </submittedName>
</protein>